<dbReference type="InterPro" id="IPR050079">
    <property type="entry name" value="DEAD_box_RNA_helicase"/>
</dbReference>
<comment type="catalytic activity">
    <reaction evidence="8">
        <text>ATP + H2O = ADP + phosphate + H(+)</text>
        <dbReference type="Rhea" id="RHEA:13065"/>
        <dbReference type="ChEBI" id="CHEBI:15377"/>
        <dbReference type="ChEBI" id="CHEBI:15378"/>
        <dbReference type="ChEBI" id="CHEBI:30616"/>
        <dbReference type="ChEBI" id="CHEBI:43474"/>
        <dbReference type="ChEBI" id="CHEBI:456216"/>
        <dbReference type="EC" id="3.6.4.13"/>
    </reaction>
</comment>
<dbReference type="PROSITE" id="PS51195">
    <property type="entry name" value="Q_MOTIF"/>
    <property type="match status" value="1"/>
</dbReference>
<feature type="region of interest" description="Disordered" evidence="10">
    <location>
        <begin position="725"/>
        <end position="804"/>
    </location>
</feature>
<dbReference type="EC" id="3.6.4.13" evidence="2"/>
<dbReference type="InterPro" id="IPR011545">
    <property type="entry name" value="DEAD/DEAH_box_helicase_dom"/>
</dbReference>
<evidence type="ECO:0000256" key="9">
    <source>
        <dbReference type="PROSITE-ProRule" id="PRU00552"/>
    </source>
</evidence>
<comment type="caution">
    <text evidence="14">The sequence shown here is derived from an EMBL/GenBank/DDBJ whole genome shotgun (WGS) entry which is preliminary data.</text>
</comment>
<evidence type="ECO:0000256" key="4">
    <source>
        <dbReference type="ARBA" id="ARBA00022801"/>
    </source>
</evidence>
<dbReference type="CDD" id="cd18787">
    <property type="entry name" value="SF2_C_DEAD"/>
    <property type="match status" value="1"/>
</dbReference>
<dbReference type="InterPro" id="IPR014014">
    <property type="entry name" value="RNA_helicase_DEAD_Q_motif"/>
</dbReference>
<evidence type="ECO:0000256" key="2">
    <source>
        <dbReference type="ARBA" id="ARBA00012552"/>
    </source>
</evidence>
<dbReference type="InterPro" id="IPR001650">
    <property type="entry name" value="Helicase_C-like"/>
</dbReference>
<feature type="domain" description="Helicase ATP-binding" evidence="11">
    <location>
        <begin position="64"/>
        <end position="237"/>
    </location>
</feature>
<dbReference type="Pfam" id="PF00270">
    <property type="entry name" value="DEAD"/>
    <property type="match status" value="1"/>
</dbReference>
<evidence type="ECO:0000256" key="10">
    <source>
        <dbReference type="SAM" id="MobiDB-lite"/>
    </source>
</evidence>
<keyword evidence="6" id="KW-0067">ATP-binding</keyword>
<keyword evidence="15" id="KW-1185">Reference proteome</keyword>
<dbReference type="Pfam" id="PF08147">
    <property type="entry name" value="DBP10CT"/>
    <property type="match status" value="1"/>
</dbReference>
<feature type="domain" description="Helicase C-terminal" evidence="12">
    <location>
        <begin position="264"/>
        <end position="413"/>
    </location>
</feature>
<keyword evidence="5" id="KW-0347">Helicase</keyword>
<evidence type="ECO:0000256" key="6">
    <source>
        <dbReference type="ARBA" id="ARBA00022840"/>
    </source>
</evidence>
<dbReference type="InterPro" id="IPR027417">
    <property type="entry name" value="P-loop_NTPase"/>
</dbReference>
<dbReference type="SUPFAM" id="SSF52540">
    <property type="entry name" value="P-loop containing nucleoside triphosphate hydrolases"/>
    <property type="match status" value="1"/>
</dbReference>
<evidence type="ECO:0000256" key="5">
    <source>
        <dbReference type="ARBA" id="ARBA00022806"/>
    </source>
</evidence>
<evidence type="ECO:0000256" key="7">
    <source>
        <dbReference type="ARBA" id="ARBA00022884"/>
    </source>
</evidence>
<proteinExistence type="inferred from homology"/>
<feature type="domain" description="DEAD-box RNA helicase Q" evidence="13">
    <location>
        <begin position="33"/>
        <end position="61"/>
    </location>
</feature>
<gene>
    <name evidence="14" type="primary">g462</name>
    <name evidence="14" type="ORF">VP750_LOCUS405</name>
</gene>
<sequence length="804" mass="88266">MESVVEFKEDVERPTGGRRAKAEKERKRKMKPGSFETMGLSQTMLRAIKRKGYQLPTPIQRKTLPLALSGQDVVGMARTGSGKTAAFVIPMLERLKEHSPKAGAQALILAPTRELVIQLHKAVKELARYTDLRLAVLVGGDSMEAQFAELAANPDIILATPGRLMHHLQEVEGMSLQSVQYCVFDEADQLFEMGFAEQLRAILSGMGDARQTLLFSATLPAALAEFARAGLKSPAFVRLDADTKLSPDLGLCFACVRQEDKPGALLWLLQEVVQPGSPTLIFTATRHHVEFLHNLLTQEGLKTVCVYGQMDQAARRIHSSKFRAGVASILIVTDVAARGIDLPFLDNVINYDFPAKPKLFIHRAGRAARAGRSGMAYSFFTRDELPYLLDLHLLLSRAVAPAPAVPLLQAAQAATTLSASASMYGMVPQAPVDDAAERVRATIREAPDLQAQQRSCSNAWDLYRRTRPAASPESAARARTLEQPGPHPLLAAACPSYTCGNEQAQEEAADVKAKLRAYRPSATVLEAELAPARQGEGAGTLAGPGMAGNQGQNSLVEVMRVKRNMHGKAIKATQQQRLHDREDAVRSAAPPQEHSSASQAELRAAAAEAAKMGDAEVSEQRFRDPNCFIPDQKASRYEDKDFAVNREEDALASAVLDLQQDDAAGMASQQRRYHWDARKRKYVQMQPDEEVKAGKRRVKSGGKVQQQETGLYSKWVKHSKMRMPRTGEALDPIGPVDLSQRFKKGGRGWQNPLKAGKTSGGAADELKTPDQVRKQVKQKNRQREQLQQRQSKAGKHTGAKRSRK</sequence>
<comment type="similarity">
    <text evidence="1">Belongs to the DEAD box helicase family. DDX54/DBP10 subfamily.</text>
</comment>
<dbReference type="PANTHER" id="PTHR47959:SF8">
    <property type="entry name" value="RNA HELICASE"/>
    <property type="match status" value="1"/>
</dbReference>
<dbReference type="Pfam" id="PF00271">
    <property type="entry name" value="Helicase_C"/>
    <property type="match status" value="1"/>
</dbReference>
<feature type="compositionally biased region" description="Low complexity" evidence="10">
    <location>
        <begin position="595"/>
        <end position="610"/>
    </location>
</feature>
<dbReference type="SMART" id="SM00490">
    <property type="entry name" value="HELICc"/>
    <property type="match status" value="1"/>
</dbReference>
<keyword evidence="3" id="KW-0547">Nucleotide-binding</keyword>
<dbReference type="EMBL" id="CAXHTA020000001">
    <property type="protein sequence ID" value="CAL5218746.1"/>
    <property type="molecule type" value="Genomic_DNA"/>
</dbReference>
<dbReference type="InterPro" id="IPR014001">
    <property type="entry name" value="Helicase_ATP-bd"/>
</dbReference>
<evidence type="ECO:0000256" key="3">
    <source>
        <dbReference type="ARBA" id="ARBA00022741"/>
    </source>
</evidence>
<dbReference type="SMART" id="SM00487">
    <property type="entry name" value="DEXDc"/>
    <property type="match status" value="1"/>
</dbReference>
<evidence type="ECO:0000313" key="14">
    <source>
        <dbReference type="EMBL" id="CAL5218746.1"/>
    </source>
</evidence>
<dbReference type="InterPro" id="IPR012541">
    <property type="entry name" value="DBP10_C"/>
</dbReference>
<feature type="region of interest" description="Disordered" evidence="10">
    <location>
        <begin position="569"/>
        <end position="626"/>
    </location>
</feature>
<dbReference type="Gene3D" id="3.40.50.300">
    <property type="entry name" value="P-loop containing nucleotide triphosphate hydrolases"/>
    <property type="match status" value="2"/>
</dbReference>
<evidence type="ECO:0000256" key="1">
    <source>
        <dbReference type="ARBA" id="ARBA00010379"/>
    </source>
</evidence>
<evidence type="ECO:0000313" key="15">
    <source>
        <dbReference type="Proteomes" id="UP001497392"/>
    </source>
</evidence>
<evidence type="ECO:0000259" key="12">
    <source>
        <dbReference type="PROSITE" id="PS51194"/>
    </source>
</evidence>
<feature type="compositionally biased region" description="Basic and acidic residues" evidence="10">
    <location>
        <begin position="1"/>
        <end position="25"/>
    </location>
</feature>
<keyword evidence="4" id="KW-0378">Hydrolase</keyword>
<reference evidence="14 15" key="1">
    <citation type="submission" date="2024-06" db="EMBL/GenBank/DDBJ databases">
        <authorList>
            <person name="Kraege A."/>
            <person name="Thomma B."/>
        </authorList>
    </citation>
    <scope>NUCLEOTIDE SEQUENCE [LARGE SCALE GENOMIC DNA]</scope>
</reference>
<dbReference type="PROSITE" id="PS51194">
    <property type="entry name" value="HELICASE_CTER"/>
    <property type="match status" value="1"/>
</dbReference>
<accession>A0ABP1FFY9</accession>
<dbReference type="PANTHER" id="PTHR47959">
    <property type="entry name" value="ATP-DEPENDENT RNA HELICASE RHLE-RELATED"/>
    <property type="match status" value="1"/>
</dbReference>
<dbReference type="Proteomes" id="UP001497392">
    <property type="component" value="Unassembled WGS sequence"/>
</dbReference>
<evidence type="ECO:0000259" key="13">
    <source>
        <dbReference type="PROSITE" id="PS51195"/>
    </source>
</evidence>
<dbReference type="PROSITE" id="PS51192">
    <property type="entry name" value="HELICASE_ATP_BIND_1"/>
    <property type="match status" value="1"/>
</dbReference>
<protein>
    <recommendedName>
        <fullName evidence="2">RNA helicase</fullName>
        <ecNumber evidence="2">3.6.4.13</ecNumber>
    </recommendedName>
</protein>
<organism evidence="14 15">
    <name type="scientific">Coccomyxa viridis</name>
    <dbReference type="NCBI Taxonomy" id="1274662"/>
    <lineage>
        <taxon>Eukaryota</taxon>
        <taxon>Viridiplantae</taxon>
        <taxon>Chlorophyta</taxon>
        <taxon>core chlorophytes</taxon>
        <taxon>Trebouxiophyceae</taxon>
        <taxon>Trebouxiophyceae incertae sedis</taxon>
        <taxon>Coccomyxaceae</taxon>
        <taxon>Coccomyxa</taxon>
    </lineage>
</organism>
<evidence type="ECO:0000256" key="8">
    <source>
        <dbReference type="ARBA" id="ARBA00047984"/>
    </source>
</evidence>
<feature type="compositionally biased region" description="Basic and acidic residues" evidence="10">
    <location>
        <begin position="764"/>
        <end position="773"/>
    </location>
</feature>
<dbReference type="SMART" id="SM01123">
    <property type="entry name" value="DBP10CT"/>
    <property type="match status" value="1"/>
</dbReference>
<keyword evidence="7" id="KW-0694">RNA-binding</keyword>
<feature type="region of interest" description="Disordered" evidence="10">
    <location>
        <begin position="1"/>
        <end position="33"/>
    </location>
</feature>
<feature type="compositionally biased region" description="Basic and acidic residues" evidence="10">
    <location>
        <begin position="611"/>
        <end position="624"/>
    </location>
</feature>
<name>A0ABP1FFY9_9CHLO</name>
<feature type="short sequence motif" description="Q motif" evidence="9">
    <location>
        <begin position="33"/>
        <end position="61"/>
    </location>
</feature>
<evidence type="ECO:0000259" key="11">
    <source>
        <dbReference type="PROSITE" id="PS51192"/>
    </source>
</evidence>
<feature type="compositionally biased region" description="Basic residues" evidence="10">
    <location>
        <begin position="792"/>
        <end position="804"/>
    </location>
</feature>